<evidence type="ECO:0000313" key="4">
    <source>
        <dbReference type="Proteomes" id="UP001327225"/>
    </source>
</evidence>
<feature type="chain" id="PRO_5046606145" description="Collagen-like protein" evidence="2">
    <location>
        <begin position="26"/>
        <end position="164"/>
    </location>
</feature>
<keyword evidence="2" id="KW-0732">Signal</keyword>
<evidence type="ECO:0000313" key="3">
    <source>
        <dbReference type="EMBL" id="WQQ26528.1"/>
    </source>
</evidence>
<dbReference type="Proteomes" id="UP001327225">
    <property type="component" value="Chromosome"/>
</dbReference>
<evidence type="ECO:0000256" key="2">
    <source>
        <dbReference type="SAM" id="SignalP"/>
    </source>
</evidence>
<dbReference type="EMBL" id="CP141059">
    <property type="protein sequence ID" value="WQQ26528.1"/>
    <property type="molecule type" value="Genomic_DNA"/>
</dbReference>
<evidence type="ECO:0000256" key="1">
    <source>
        <dbReference type="SAM" id="MobiDB-lite"/>
    </source>
</evidence>
<name>A0ABZ0ZSQ6_9ACTN</name>
<dbReference type="RefSeq" id="WP_322937421.1">
    <property type="nucleotide sequence ID" value="NZ_CP141059.1"/>
</dbReference>
<feature type="signal peptide" evidence="2">
    <location>
        <begin position="1"/>
        <end position="25"/>
    </location>
</feature>
<evidence type="ECO:0008006" key="5">
    <source>
        <dbReference type="Google" id="ProtNLM"/>
    </source>
</evidence>
<proteinExistence type="predicted"/>
<protein>
    <recommendedName>
        <fullName evidence="5">Collagen-like protein</fullName>
    </recommendedName>
</protein>
<keyword evidence="4" id="KW-1185">Reference proteome</keyword>
<reference evidence="4" key="1">
    <citation type="submission" date="2023-12" db="EMBL/GenBank/DDBJ databases">
        <title>Novel species in genus Nocardioides.</title>
        <authorList>
            <person name="Zhou H."/>
        </authorList>
    </citation>
    <scope>NUCLEOTIDE SEQUENCE [LARGE SCALE GENOMIC DNA]</scope>
    <source>
        <strain evidence="4">HM61</strain>
    </source>
</reference>
<feature type="region of interest" description="Disordered" evidence="1">
    <location>
        <begin position="40"/>
        <end position="87"/>
    </location>
</feature>
<accession>A0ABZ0ZSQ6</accession>
<gene>
    <name evidence="3" type="ORF">SHK19_21560</name>
</gene>
<sequence length="164" mass="16436">MRTRIRTVAAAAIVLVGVTAGSATAGALVTGAQIKDGSVRGADVRNGSLTGGDVRDGSLSLPDVENLPVGPKGEAGPPGLPGANGVPGLVQRSEPRTLGAGDRLSWTISCDLHETAVSGGVSSTRPDLVSIERSTVDGAHWLVSVVNEGGAEALVFGWAMCVQA</sequence>
<organism evidence="3 4">
    <name type="scientific">Nocardioides bizhenqiangii</name>
    <dbReference type="NCBI Taxonomy" id="3095076"/>
    <lineage>
        <taxon>Bacteria</taxon>
        <taxon>Bacillati</taxon>
        <taxon>Actinomycetota</taxon>
        <taxon>Actinomycetes</taxon>
        <taxon>Propionibacteriales</taxon>
        <taxon>Nocardioidaceae</taxon>
        <taxon>Nocardioides</taxon>
    </lineage>
</organism>